<feature type="region of interest" description="Disordered" evidence="9">
    <location>
        <begin position="1"/>
        <end position="58"/>
    </location>
</feature>
<accession>A0A9P0F1T1</accession>
<dbReference type="GO" id="GO:0043489">
    <property type="term" value="P:RNA stabilization"/>
    <property type="evidence" value="ECO:0007669"/>
    <property type="project" value="UniProtKB-ARBA"/>
</dbReference>
<dbReference type="GO" id="GO:0003723">
    <property type="term" value="F:RNA binding"/>
    <property type="evidence" value="ECO:0007669"/>
    <property type="project" value="UniProtKB-KW"/>
</dbReference>
<keyword evidence="4" id="KW-0690">Ribosome biogenesis</keyword>
<feature type="region of interest" description="Disordered" evidence="9">
    <location>
        <begin position="196"/>
        <end position="416"/>
    </location>
</feature>
<evidence type="ECO:0000256" key="8">
    <source>
        <dbReference type="ARBA" id="ARBA00023242"/>
    </source>
</evidence>
<dbReference type="GO" id="GO:0006364">
    <property type="term" value="P:rRNA processing"/>
    <property type="evidence" value="ECO:0007669"/>
    <property type="project" value="UniProtKB-KW"/>
</dbReference>
<dbReference type="Pfam" id="PF04410">
    <property type="entry name" value="Gar1"/>
    <property type="match status" value="1"/>
</dbReference>
<dbReference type="GO" id="GO:0005634">
    <property type="term" value="C:nucleus"/>
    <property type="evidence" value="ECO:0007669"/>
    <property type="project" value="UniProtKB-SubCell"/>
</dbReference>
<evidence type="ECO:0000256" key="1">
    <source>
        <dbReference type="ARBA" id="ARBA00004123"/>
    </source>
</evidence>
<dbReference type="FunFam" id="2.40.10.230:FF:000002">
    <property type="entry name" value="H/ACA ribonucleoprotein complex non-core subunit NAF1"/>
    <property type="match status" value="1"/>
</dbReference>
<dbReference type="KEGG" id="btab:109034273"/>
<comment type="similarity">
    <text evidence="2">Belongs to the NAF1 family.</text>
</comment>
<dbReference type="InterPro" id="IPR040309">
    <property type="entry name" value="Naf1"/>
</dbReference>
<feature type="compositionally biased region" description="Polar residues" evidence="9">
    <location>
        <begin position="332"/>
        <end position="348"/>
    </location>
</feature>
<keyword evidence="6" id="KW-0597">Phosphoprotein</keyword>
<comment type="subcellular location">
    <subcellularLocation>
        <location evidence="1">Nucleus</location>
    </subcellularLocation>
</comment>
<keyword evidence="8" id="KW-0539">Nucleus</keyword>
<dbReference type="PANTHER" id="PTHR31633">
    <property type="entry name" value="H/ACA RIBONUCLEOPROTEIN COMPLEX NON-CORE SUBUNIT NAF1"/>
    <property type="match status" value="1"/>
</dbReference>
<dbReference type="GO" id="GO:0001522">
    <property type="term" value="P:pseudouridine synthesis"/>
    <property type="evidence" value="ECO:0007669"/>
    <property type="project" value="InterPro"/>
</dbReference>
<evidence type="ECO:0000256" key="3">
    <source>
        <dbReference type="ARBA" id="ARBA00021438"/>
    </source>
</evidence>
<evidence type="ECO:0000256" key="7">
    <source>
        <dbReference type="ARBA" id="ARBA00022884"/>
    </source>
</evidence>
<gene>
    <name evidence="10" type="ORF">BEMITA_LOCUS4547</name>
</gene>
<proteinExistence type="inferred from homology"/>
<evidence type="ECO:0000256" key="6">
    <source>
        <dbReference type="ARBA" id="ARBA00022553"/>
    </source>
</evidence>
<evidence type="ECO:0000256" key="9">
    <source>
        <dbReference type="SAM" id="MobiDB-lite"/>
    </source>
</evidence>
<dbReference type="InterPro" id="IPR007504">
    <property type="entry name" value="H/ACA_rnp_Gar1/Naf1"/>
</dbReference>
<sequence>MSAVEEAISEPVTDLSHLPTENLVPRCPAESSEDSESSSSSSSSSSEDDCSDVESVVSSEIEIDKIPKLKTKGELTLEDLPPIENLEISVPEEECQVIGHILNSVETLVLVKAIPNLPPVDIDSVLFLDKGDCVLGQVFDVIGPVSEPIYCIRFNSKEYISELSFNPGDPVYYAPTLDYTHYVFLPDLLKMKGSDASWQNNHEPPPNLLDYSDDEQERQAKRKLMAKRQWENRQKVQNEEEVSVIESTGNTDSEKDPLDGMSTGKSSARRKAARRRRFQKNGDTEKNCAPVNDSNQSQDSRKSESNGNVEEENLKKQNFNQSHGQNLDFAHSRQNTPRRNQTNQSNFHSTHDQDNQQMNSNFPATRNPFDLSKHQFSPNPGNSNSSNNPVNFSSHPQSNNVIASNPFSSSKPSMSSNFMSPTNFLSSPVNFPPPPNFCGPPNLPNSSINFPPSSLNPPNNPGNFPPLDTSKPPPQFPVSPIISAPTGVPPSSGPNLPLPPPSFLPSPANMPAFGQPPPFPFRPLIQGPNGPPTSLSERPPCFNFQQP</sequence>
<dbReference type="AlphaFoldDB" id="A0A9P0F1T1"/>
<dbReference type="Proteomes" id="UP001152759">
    <property type="component" value="Chromosome 2"/>
</dbReference>
<feature type="compositionally biased region" description="Low complexity" evidence="9">
    <location>
        <begin position="404"/>
        <end position="416"/>
    </location>
</feature>
<protein>
    <recommendedName>
        <fullName evidence="3">H/ACA ribonucleoprotein complex non-core subunit NAF1</fullName>
    </recommendedName>
</protein>
<organism evidence="10 11">
    <name type="scientific">Bemisia tabaci</name>
    <name type="common">Sweetpotato whitefly</name>
    <name type="synonym">Aleurodes tabaci</name>
    <dbReference type="NCBI Taxonomy" id="7038"/>
    <lineage>
        <taxon>Eukaryota</taxon>
        <taxon>Metazoa</taxon>
        <taxon>Ecdysozoa</taxon>
        <taxon>Arthropoda</taxon>
        <taxon>Hexapoda</taxon>
        <taxon>Insecta</taxon>
        <taxon>Pterygota</taxon>
        <taxon>Neoptera</taxon>
        <taxon>Paraneoptera</taxon>
        <taxon>Hemiptera</taxon>
        <taxon>Sternorrhyncha</taxon>
        <taxon>Aleyrodoidea</taxon>
        <taxon>Aleyrodidae</taxon>
        <taxon>Aleyrodinae</taxon>
        <taxon>Bemisia</taxon>
    </lineage>
</organism>
<reference evidence="10" key="1">
    <citation type="submission" date="2021-12" db="EMBL/GenBank/DDBJ databases">
        <authorList>
            <person name="King R."/>
        </authorList>
    </citation>
    <scope>NUCLEOTIDE SEQUENCE</scope>
</reference>
<evidence type="ECO:0000256" key="4">
    <source>
        <dbReference type="ARBA" id="ARBA00022517"/>
    </source>
</evidence>
<evidence type="ECO:0000256" key="2">
    <source>
        <dbReference type="ARBA" id="ARBA00009801"/>
    </source>
</evidence>
<keyword evidence="11" id="KW-1185">Reference proteome</keyword>
<feature type="region of interest" description="Disordered" evidence="9">
    <location>
        <begin position="438"/>
        <end position="547"/>
    </location>
</feature>
<name>A0A9P0F1T1_BEMTA</name>
<dbReference type="PANTHER" id="PTHR31633:SF1">
    <property type="entry name" value="H_ACA RIBONUCLEOPROTEIN COMPLEX NON-CORE SUBUNIT NAF1"/>
    <property type="match status" value="1"/>
</dbReference>
<feature type="compositionally biased region" description="Polar residues" evidence="9">
    <location>
        <begin position="355"/>
        <end position="364"/>
    </location>
</feature>
<evidence type="ECO:0000256" key="5">
    <source>
        <dbReference type="ARBA" id="ARBA00022552"/>
    </source>
</evidence>
<feature type="compositionally biased region" description="Basic and acidic residues" evidence="9">
    <location>
        <begin position="228"/>
        <end position="238"/>
    </location>
</feature>
<dbReference type="InterPro" id="IPR038664">
    <property type="entry name" value="Gar1/Naf1_Cbf5-bd_sf"/>
</dbReference>
<evidence type="ECO:0000313" key="10">
    <source>
        <dbReference type="EMBL" id="CAH0385307.1"/>
    </source>
</evidence>
<evidence type="ECO:0000313" key="11">
    <source>
        <dbReference type="Proteomes" id="UP001152759"/>
    </source>
</evidence>
<dbReference type="GO" id="GO:0000493">
    <property type="term" value="P:box H/ACA snoRNP assembly"/>
    <property type="evidence" value="ECO:0007669"/>
    <property type="project" value="InterPro"/>
</dbReference>
<dbReference type="EMBL" id="OU963863">
    <property type="protein sequence ID" value="CAH0385307.1"/>
    <property type="molecule type" value="Genomic_DNA"/>
</dbReference>
<dbReference type="InterPro" id="IPR009000">
    <property type="entry name" value="Transl_B-barrel_sf"/>
</dbReference>
<feature type="compositionally biased region" description="Low complexity" evidence="9">
    <location>
        <begin position="444"/>
        <end position="453"/>
    </location>
</feature>
<keyword evidence="7" id="KW-0694">RNA-binding</keyword>
<feature type="compositionally biased region" description="Basic residues" evidence="9">
    <location>
        <begin position="267"/>
        <end position="279"/>
    </location>
</feature>
<dbReference type="Gene3D" id="2.40.10.230">
    <property type="entry name" value="Probable tRNA pseudouridine synthase domain"/>
    <property type="match status" value="1"/>
</dbReference>
<dbReference type="SUPFAM" id="SSF50447">
    <property type="entry name" value="Translation proteins"/>
    <property type="match status" value="1"/>
</dbReference>
<feature type="compositionally biased region" description="Low complexity" evidence="9">
    <location>
        <begin position="377"/>
        <end position="396"/>
    </location>
</feature>
<keyword evidence="5" id="KW-0698">rRNA processing</keyword>
<feature type="compositionally biased region" description="Pro residues" evidence="9">
    <location>
        <begin position="487"/>
        <end position="504"/>
    </location>
</feature>
<dbReference type="GO" id="GO:0005732">
    <property type="term" value="C:sno(s)RNA-containing ribonucleoprotein complex"/>
    <property type="evidence" value="ECO:0007669"/>
    <property type="project" value="InterPro"/>
</dbReference>
<feature type="compositionally biased region" description="Polar residues" evidence="9">
    <location>
        <begin position="316"/>
        <end position="325"/>
    </location>
</feature>
<feature type="compositionally biased region" description="Pro residues" evidence="9">
    <location>
        <begin position="454"/>
        <end position="464"/>
    </location>
</feature>